<evidence type="ECO:0000313" key="8">
    <source>
        <dbReference type="Proteomes" id="UP000285310"/>
    </source>
</evidence>
<proteinExistence type="inferred from homology"/>
<dbReference type="Pfam" id="PF25973">
    <property type="entry name" value="BSH_CzcB"/>
    <property type="match status" value="1"/>
</dbReference>
<protein>
    <submittedName>
        <fullName evidence="7">Cation transporter</fullName>
    </submittedName>
</protein>
<dbReference type="GO" id="GO:0046914">
    <property type="term" value="F:transition metal ion binding"/>
    <property type="evidence" value="ECO:0007669"/>
    <property type="project" value="TreeGrafter"/>
</dbReference>
<dbReference type="FunFam" id="2.40.30.170:FF:000010">
    <property type="entry name" value="Efflux RND transporter periplasmic adaptor subunit"/>
    <property type="match status" value="1"/>
</dbReference>
<dbReference type="Pfam" id="PF25975">
    <property type="entry name" value="CzcB_C"/>
    <property type="match status" value="1"/>
</dbReference>
<dbReference type="Pfam" id="PF25954">
    <property type="entry name" value="Beta-barrel_RND_2"/>
    <property type="match status" value="1"/>
</dbReference>
<dbReference type="AlphaFoldDB" id="A0A423PFB6"/>
<evidence type="ECO:0000256" key="1">
    <source>
        <dbReference type="ARBA" id="ARBA00009477"/>
    </source>
</evidence>
<dbReference type="InterPro" id="IPR058647">
    <property type="entry name" value="BSH_CzcB-like"/>
</dbReference>
<evidence type="ECO:0000313" key="7">
    <source>
        <dbReference type="EMBL" id="ROO24331.1"/>
    </source>
</evidence>
<name>A0A423PFB6_9GAMM</name>
<dbReference type="RefSeq" id="WP_123659243.1">
    <property type="nucleotide sequence ID" value="NZ_AYKG01000067.1"/>
</dbReference>
<feature type="region of interest" description="Disordered" evidence="3">
    <location>
        <begin position="23"/>
        <end position="94"/>
    </location>
</feature>
<dbReference type="GO" id="GO:0030288">
    <property type="term" value="C:outer membrane-bounded periplasmic space"/>
    <property type="evidence" value="ECO:0007669"/>
    <property type="project" value="TreeGrafter"/>
</dbReference>
<dbReference type="OrthoDB" id="9800613at2"/>
<dbReference type="InterPro" id="IPR058649">
    <property type="entry name" value="CzcB_C"/>
</dbReference>
<dbReference type="EMBL" id="AYKG01000067">
    <property type="protein sequence ID" value="ROO24331.1"/>
    <property type="molecule type" value="Genomic_DNA"/>
</dbReference>
<sequence>MSESNYVYAAIGVLLTTVSLASGCDASSPEEQSAPAGAQPQPSSKTETQTDNTAEHDEAHAAKPRRIHLTPEQREQLPIRVTQAPAGSAEDTIQAPADVRFDADKVAEIGPRLASKVVAVKTDLGERVAVGDPLAVLDSVALGKAKARYLTTTAQYRNALAVYKRKQDLAEDKIISQAALDEARATYQSARASRRAIRAELKLYGLTADQIAAIDTTDGDAPLSRFTLRAPIAGTIQRRDAVIGQTVASNETPFQVVDASQMWVMIHVAENNAARMQPGLAVSLRVRSLPGRRFEGTTNWVSEALDADSRTLTVRAVVDNTDRRLSADMFGTATIQTEGSKDYALVPTDAVQTLDGDESAVFVPGSEPGAFRVVPVTLGHEGNGQVEIRDGLAAGDAVVTGGAFDLMSALTSGSRSAAHGH</sequence>
<feature type="domain" description="CzcB-like C-terminal circularly permuted SH3-like" evidence="6">
    <location>
        <begin position="346"/>
        <end position="404"/>
    </location>
</feature>
<dbReference type="FunCoup" id="A0A423PFB6">
    <property type="interactions" value="264"/>
</dbReference>
<dbReference type="InterPro" id="IPR058792">
    <property type="entry name" value="Beta-barrel_RND_2"/>
</dbReference>
<organism evidence="7 8">
    <name type="scientific">Salinisphaera japonica YTM-1</name>
    <dbReference type="NCBI Taxonomy" id="1209778"/>
    <lineage>
        <taxon>Bacteria</taxon>
        <taxon>Pseudomonadati</taxon>
        <taxon>Pseudomonadota</taxon>
        <taxon>Gammaproteobacteria</taxon>
        <taxon>Salinisphaerales</taxon>
        <taxon>Salinisphaeraceae</taxon>
        <taxon>Salinisphaera</taxon>
    </lineage>
</organism>
<accession>A0A423PFB6</accession>
<dbReference type="InParanoid" id="A0A423PFB6"/>
<dbReference type="NCBIfam" id="TIGR01730">
    <property type="entry name" value="RND_mfp"/>
    <property type="match status" value="1"/>
</dbReference>
<gene>
    <name evidence="7" type="ORF">SAJA_13980</name>
</gene>
<dbReference type="GO" id="GO:0015679">
    <property type="term" value="P:plasma membrane copper ion transport"/>
    <property type="evidence" value="ECO:0007669"/>
    <property type="project" value="TreeGrafter"/>
</dbReference>
<feature type="domain" description="CusB-like beta-barrel" evidence="4">
    <location>
        <begin position="262"/>
        <end position="338"/>
    </location>
</feature>
<dbReference type="PANTHER" id="PTHR30097">
    <property type="entry name" value="CATION EFFLUX SYSTEM PROTEIN CUSB"/>
    <property type="match status" value="1"/>
</dbReference>
<dbReference type="GO" id="GO:0060003">
    <property type="term" value="P:copper ion export"/>
    <property type="evidence" value="ECO:0007669"/>
    <property type="project" value="TreeGrafter"/>
</dbReference>
<dbReference type="InterPro" id="IPR051909">
    <property type="entry name" value="MFP_Cation_Efflux"/>
</dbReference>
<dbReference type="GO" id="GO:0022857">
    <property type="term" value="F:transmembrane transporter activity"/>
    <property type="evidence" value="ECO:0007669"/>
    <property type="project" value="InterPro"/>
</dbReference>
<keyword evidence="2" id="KW-0813">Transport</keyword>
<dbReference type="SUPFAM" id="SSF111369">
    <property type="entry name" value="HlyD-like secretion proteins"/>
    <property type="match status" value="1"/>
</dbReference>
<dbReference type="Gene3D" id="2.40.30.170">
    <property type="match status" value="1"/>
</dbReference>
<evidence type="ECO:0000256" key="2">
    <source>
        <dbReference type="ARBA" id="ARBA00022448"/>
    </source>
</evidence>
<evidence type="ECO:0000259" key="6">
    <source>
        <dbReference type="Pfam" id="PF25975"/>
    </source>
</evidence>
<dbReference type="GO" id="GO:0016020">
    <property type="term" value="C:membrane"/>
    <property type="evidence" value="ECO:0007669"/>
    <property type="project" value="InterPro"/>
</dbReference>
<comment type="caution">
    <text evidence="7">The sequence shown here is derived from an EMBL/GenBank/DDBJ whole genome shotgun (WGS) entry which is preliminary data.</text>
</comment>
<dbReference type="InterPro" id="IPR006143">
    <property type="entry name" value="RND_pump_MFP"/>
</dbReference>
<feature type="compositionally biased region" description="Polar residues" evidence="3">
    <location>
        <begin position="40"/>
        <end position="52"/>
    </location>
</feature>
<evidence type="ECO:0000259" key="5">
    <source>
        <dbReference type="Pfam" id="PF25973"/>
    </source>
</evidence>
<dbReference type="PANTHER" id="PTHR30097:SF4">
    <property type="entry name" value="SLR6042 PROTEIN"/>
    <property type="match status" value="1"/>
</dbReference>
<reference evidence="7 8" key="1">
    <citation type="submission" date="2013-10" db="EMBL/GenBank/DDBJ databases">
        <title>Salinisphaera japonica YTM-1 Genome Sequencing.</title>
        <authorList>
            <person name="Lai Q."/>
            <person name="Li C."/>
            <person name="Shao Z."/>
        </authorList>
    </citation>
    <scope>NUCLEOTIDE SEQUENCE [LARGE SCALE GENOMIC DNA]</scope>
    <source>
        <strain evidence="7 8">YTM-1</strain>
    </source>
</reference>
<feature type="domain" description="CzcB-like barrel-sandwich hybrid" evidence="5">
    <location>
        <begin position="106"/>
        <end position="258"/>
    </location>
</feature>
<keyword evidence="8" id="KW-1185">Reference proteome</keyword>
<dbReference type="Gene3D" id="1.10.287.470">
    <property type="entry name" value="Helix hairpin bin"/>
    <property type="match status" value="1"/>
</dbReference>
<dbReference type="Proteomes" id="UP000285310">
    <property type="component" value="Unassembled WGS sequence"/>
</dbReference>
<evidence type="ECO:0000256" key="3">
    <source>
        <dbReference type="SAM" id="MobiDB-lite"/>
    </source>
</evidence>
<comment type="similarity">
    <text evidence="1">Belongs to the membrane fusion protein (MFP) (TC 8.A.1) family.</text>
</comment>
<dbReference type="Gene3D" id="2.40.420.20">
    <property type="match status" value="1"/>
</dbReference>
<evidence type="ECO:0000259" key="4">
    <source>
        <dbReference type="Pfam" id="PF25954"/>
    </source>
</evidence>